<keyword evidence="2" id="KW-0597">Phosphoprotein</keyword>
<evidence type="ECO:0000259" key="5">
    <source>
        <dbReference type="PROSITE" id="PS50075"/>
    </source>
</evidence>
<gene>
    <name evidence="6" type="primary">NRPS12</name>
    <name evidence="6" type="ORF">CTA1_11011</name>
</gene>
<dbReference type="Proteomes" id="UP000310108">
    <property type="component" value="Unassembled WGS sequence"/>
</dbReference>
<dbReference type="Gene3D" id="1.10.1200.10">
    <property type="entry name" value="ACP-like"/>
    <property type="match status" value="1"/>
</dbReference>
<dbReference type="GO" id="GO:0005737">
    <property type="term" value="C:cytoplasm"/>
    <property type="evidence" value="ECO:0007669"/>
    <property type="project" value="TreeGrafter"/>
</dbReference>
<evidence type="ECO:0000256" key="3">
    <source>
        <dbReference type="ARBA" id="ARBA00022598"/>
    </source>
</evidence>
<dbReference type="STRING" id="1306861.A0A4V6DGI3"/>
<dbReference type="Gene3D" id="3.40.50.12780">
    <property type="entry name" value="N-terminal domain of ligase-like"/>
    <property type="match status" value="1"/>
</dbReference>
<organism evidence="6 7">
    <name type="scientific">Colletotrichum tanaceti</name>
    <dbReference type="NCBI Taxonomy" id="1306861"/>
    <lineage>
        <taxon>Eukaryota</taxon>
        <taxon>Fungi</taxon>
        <taxon>Dikarya</taxon>
        <taxon>Ascomycota</taxon>
        <taxon>Pezizomycotina</taxon>
        <taxon>Sordariomycetes</taxon>
        <taxon>Hypocreomycetidae</taxon>
        <taxon>Glomerellales</taxon>
        <taxon>Glomerellaceae</taxon>
        <taxon>Colletotrichum</taxon>
        <taxon>Colletotrichum destructivum species complex</taxon>
    </lineage>
</organism>
<dbReference type="CDD" id="cd05918">
    <property type="entry name" value="A_NRPS_SidN3_like"/>
    <property type="match status" value="1"/>
</dbReference>
<dbReference type="InterPro" id="IPR010071">
    <property type="entry name" value="AA_adenyl_dom"/>
</dbReference>
<name>A0A4V6DGI3_9PEZI</name>
<proteinExistence type="predicted"/>
<accession>A0A4V6DGI3</accession>
<dbReference type="SUPFAM" id="SSF52777">
    <property type="entry name" value="CoA-dependent acyltransferases"/>
    <property type="match status" value="3"/>
</dbReference>
<dbReference type="Gene3D" id="3.30.300.30">
    <property type="match status" value="1"/>
</dbReference>
<keyword evidence="7" id="KW-1185">Reference proteome</keyword>
<dbReference type="InterPro" id="IPR009081">
    <property type="entry name" value="PP-bd_ACP"/>
</dbReference>
<dbReference type="InterPro" id="IPR000873">
    <property type="entry name" value="AMP-dep_synth/lig_dom"/>
</dbReference>
<dbReference type="Gene3D" id="3.30.559.30">
    <property type="entry name" value="Nonribosomal peptide synthetase, condensation domain"/>
    <property type="match status" value="2"/>
</dbReference>
<dbReference type="InterPro" id="IPR023213">
    <property type="entry name" value="CAT-like_dom_sf"/>
</dbReference>
<evidence type="ECO:0000256" key="4">
    <source>
        <dbReference type="SAM" id="MobiDB-lite"/>
    </source>
</evidence>
<dbReference type="Pfam" id="PF00668">
    <property type="entry name" value="Condensation"/>
    <property type="match status" value="1"/>
</dbReference>
<reference evidence="6 7" key="1">
    <citation type="journal article" date="2019" name="PLoS ONE">
        <title>Comparative genome analysis indicates high evolutionary potential of pathogenicity genes in Colletotrichum tanaceti.</title>
        <authorList>
            <person name="Lelwala R.V."/>
            <person name="Korhonen P.K."/>
            <person name="Young N.D."/>
            <person name="Scott J.B."/>
            <person name="Ades P.A."/>
            <person name="Gasser R.B."/>
            <person name="Taylor P.W.J."/>
        </authorList>
    </citation>
    <scope>NUCLEOTIDE SEQUENCE [LARGE SCALE GENOMIC DNA]</scope>
    <source>
        <strain evidence="6">BRIP57314</strain>
    </source>
</reference>
<feature type="domain" description="Carrier" evidence="5">
    <location>
        <begin position="782"/>
        <end position="858"/>
    </location>
</feature>
<dbReference type="InterPro" id="IPR036736">
    <property type="entry name" value="ACP-like_sf"/>
</dbReference>
<keyword evidence="3" id="KW-0436">Ligase</keyword>
<dbReference type="PROSITE" id="PS00012">
    <property type="entry name" value="PHOSPHOPANTETHEINE"/>
    <property type="match status" value="1"/>
</dbReference>
<dbReference type="NCBIfam" id="TIGR01733">
    <property type="entry name" value="AA-adenyl-dom"/>
    <property type="match status" value="1"/>
</dbReference>
<dbReference type="PANTHER" id="PTHR45527">
    <property type="entry name" value="NONRIBOSOMAL PEPTIDE SYNTHETASE"/>
    <property type="match status" value="1"/>
</dbReference>
<dbReference type="PROSITE" id="PS00455">
    <property type="entry name" value="AMP_BINDING"/>
    <property type="match status" value="1"/>
</dbReference>
<sequence length="1482" mass="160373">MPSVANADTMVSKLAKTSLPDANAVDSFCSRQNLNRETFFLAAWAYTLSVYSASSTITTHVVRRSQGDVHASLLLPVSATIEGHTTVLEVFSALQTTDDVDHSPHTDADQPFGPSAHGTDLHNGGTAIRIIARDEVGGHGCEVGGAIQAVLAVDDLGHVTLDYMPDSVPALSAEAFLETFVTIAQELATRPHDTLLSELDILGPVNRATLETWSPADLSAVERCIHEYVDEHARNHPQKQAVASSEGPDFTYAQLSALSDNLAACLLELGIKKGQMVPILFEKSSLAVLAVVAILKAGGAYVGFSAETPLSFLKECSCIADVPLIITSPQHKQLAESIGRPLLVLDDDLVEKLENPASIVDFSSPAVPSDLAYLVFTSGSTGVPKAVMIEHRAYVTDALAQQQSALLDETSRVLHFASYNFDATNFDILSTLIAGATICVPSEFDRINRLAGAINDLGATFLGVTATLAQTLDPDDVPRLSVVVLCGEANSPEIVQKWTRTTPGAGPRDVLNGYGPSEASCAFALNVYTRQSPRANNVGRALDGACWGWVVNPDNHGQLLPVGAKGELLIQGPTLSRGYLNEPEKTAKAFIESPAWLPAKTAPRLRRLYKTGDLVRQLPDQSFEVYGRIDTQVKLNGQRIELGDIEHKISVPPRSQLLSQVLGDNLIIAVEALRLTLHEQGESKVLVAFYAPTIGSHQRDISMPQVIDRGESAAIDVRDAKTKLAGLLKAIAIPRAFVPLRFMPVTIQGKLDRRFLQALGKHLDKTTMAAFSGVVPSQGGDPVRTESERAVQSLFSQSLNLGSESIFRDSDFFALGGDSVKAIKTVSLARKLGFSLVVPDILQTPKLSHLAKLIERSKATREAVCEYRPFDAIMNQTAGNEIREKAAQCVSGYEDVEDVIHATDLQASCVAFSTYKEERRGINWLLCDFKTPHDEETVRQMCKHLTARHATLRTSFMAHGRTLYQVASKSFQPPIRTHLHLGSITEATDSLMEDDLQRRVVDMARPQTAFELLSHGDATRIERLVIRISAAQYDGQSVVILGREMNFLLDNLKHGHTGLRELKGSYAAYLHHARTVELEQGVEYWRSLLAGAEMPEIAKRRTSDPGNGAPSNLQFVDGVLVSMIETRLLDLAATNGGNAASTGPLAGSTRATIVKTAWALTLAELTGRDDVVFASTGWGRNNAVEFAQDVMGSCTSHIPTRAQLKTSAGSSSGSGSDRRLTYGELVEQLQAQHIASMRFENIGATAIVEKCTPWQRWTRFSSLLIFQGLDIEKTPSQQRGGGGRDGEEEEDDDEGHLRHAAAPAVKITEIMDPGDRADVILHVEPFGDQTRVMMAFAKRNVPEKVAGEMLQAFKRHLELATSCANQPVDIGDRGAPPLLPVVCDGAADMQEVEEPSVGGESGELAAAAAIVKETWTNVLDISASEVDRLMVEKKSFFEVWGSPVAAAALAHEYKKKGLSVSTENVLRSQTVQEQVGLISSVV</sequence>
<dbReference type="SUPFAM" id="SSF47336">
    <property type="entry name" value="ACP-like"/>
    <property type="match status" value="1"/>
</dbReference>
<dbReference type="GO" id="GO:0044550">
    <property type="term" value="P:secondary metabolite biosynthetic process"/>
    <property type="evidence" value="ECO:0007669"/>
    <property type="project" value="TreeGrafter"/>
</dbReference>
<keyword evidence="1" id="KW-0596">Phosphopantetheine</keyword>
<dbReference type="GO" id="GO:0031177">
    <property type="term" value="F:phosphopantetheine binding"/>
    <property type="evidence" value="ECO:0007669"/>
    <property type="project" value="TreeGrafter"/>
</dbReference>
<feature type="compositionally biased region" description="Basic and acidic residues" evidence="4">
    <location>
        <begin position="99"/>
        <end position="108"/>
    </location>
</feature>
<dbReference type="Pfam" id="PF00550">
    <property type="entry name" value="PP-binding"/>
    <property type="match status" value="1"/>
</dbReference>
<evidence type="ECO:0000313" key="7">
    <source>
        <dbReference type="Proteomes" id="UP000310108"/>
    </source>
</evidence>
<dbReference type="InterPro" id="IPR006162">
    <property type="entry name" value="Ppantetheine_attach_site"/>
</dbReference>
<evidence type="ECO:0000256" key="1">
    <source>
        <dbReference type="ARBA" id="ARBA00022450"/>
    </source>
</evidence>
<feature type="region of interest" description="Disordered" evidence="4">
    <location>
        <begin position="99"/>
        <end position="120"/>
    </location>
</feature>
<comment type="caution">
    <text evidence="6">The sequence shown here is derived from an EMBL/GenBank/DDBJ whole genome shotgun (WGS) entry which is preliminary data.</text>
</comment>
<feature type="region of interest" description="Disordered" evidence="4">
    <location>
        <begin position="1273"/>
        <end position="1298"/>
    </location>
</feature>
<dbReference type="InterPro" id="IPR042099">
    <property type="entry name" value="ANL_N_sf"/>
</dbReference>
<dbReference type="InterPro" id="IPR045851">
    <property type="entry name" value="AMP-bd_C_sf"/>
</dbReference>
<evidence type="ECO:0000256" key="2">
    <source>
        <dbReference type="ARBA" id="ARBA00022553"/>
    </source>
</evidence>
<dbReference type="PROSITE" id="PS50075">
    <property type="entry name" value="CARRIER"/>
    <property type="match status" value="1"/>
</dbReference>
<dbReference type="Gene3D" id="3.30.559.10">
    <property type="entry name" value="Chloramphenicol acetyltransferase-like domain"/>
    <property type="match status" value="1"/>
</dbReference>
<dbReference type="GO" id="GO:0016874">
    <property type="term" value="F:ligase activity"/>
    <property type="evidence" value="ECO:0007669"/>
    <property type="project" value="UniProtKB-KW"/>
</dbReference>
<dbReference type="InterPro" id="IPR020845">
    <property type="entry name" value="AMP-binding_CS"/>
</dbReference>
<dbReference type="SUPFAM" id="SSF56801">
    <property type="entry name" value="Acetyl-CoA synthetase-like"/>
    <property type="match status" value="1"/>
</dbReference>
<dbReference type="EMBL" id="PJEX01000250">
    <property type="protein sequence ID" value="TKW52266.1"/>
    <property type="molecule type" value="Genomic_DNA"/>
</dbReference>
<evidence type="ECO:0000313" key="6">
    <source>
        <dbReference type="EMBL" id="TKW52266.1"/>
    </source>
</evidence>
<dbReference type="InterPro" id="IPR001242">
    <property type="entry name" value="Condensation_dom"/>
</dbReference>
<protein>
    <submittedName>
        <fullName evidence="6">Nonribosomal peptide synthetase 12</fullName>
    </submittedName>
</protein>
<dbReference type="Pfam" id="PF00501">
    <property type="entry name" value="AMP-binding"/>
    <property type="match status" value="1"/>
</dbReference>
<dbReference type="PANTHER" id="PTHR45527:SF16">
    <property type="entry name" value="NONRIBOSOMAL PEPTIDE SYNTHASE ATNA-RELATED"/>
    <property type="match status" value="1"/>
</dbReference>
<dbReference type="GO" id="GO:0043041">
    <property type="term" value="P:amino acid activation for nonribosomal peptide biosynthetic process"/>
    <property type="evidence" value="ECO:0007669"/>
    <property type="project" value="TreeGrafter"/>
</dbReference>